<keyword evidence="4" id="KW-1185">Reference proteome</keyword>
<evidence type="ECO:0000313" key="4">
    <source>
        <dbReference type="Proteomes" id="UP000321612"/>
    </source>
</evidence>
<evidence type="ECO:0000313" key="3">
    <source>
        <dbReference type="EMBL" id="TXJ63178.1"/>
    </source>
</evidence>
<gene>
    <name evidence="3" type="ORF">ETF27_01390</name>
</gene>
<organism evidence="3 4">
    <name type="scientific">Prevotella brunnea</name>
    <dbReference type="NCBI Taxonomy" id="2508867"/>
    <lineage>
        <taxon>Bacteria</taxon>
        <taxon>Pseudomonadati</taxon>
        <taxon>Bacteroidota</taxon>
        <taxon>Bacteroidia</taxon>
        <taxon>Bacteroidales</taxon>
        <taxon>Prevotellaceae</taxon>
        <taxon>Prevotella</taxon>
    </lineage>
</organism>
<dbReference type="InterPro" id="IPR012640">
    <property type="entry name" value="Membr_lipoprot_lipid_attach_CS"/>
</dbReference>
<dbReference type="Pfam" id="PF08139">
    <property type="entry name" value="LPAM_1"/>
    <property type="match status" value="1"/>
</dbReference>
<dbReference type="OrthoDB" id="1072309at2"/>
<dbReference type="RefSeq" id="WP_147785369.1">
    <property type="nucleotide sequence ID" value="NZ_SDIK01000010.1"/>
</dbReference>
<sequence length="186" mass="21275">MKKLFFLFAIIATLTSCQKTKDDLAVDFIKKGLRLMNNAGEEATIVSYGPLVPAQLKFEETEKGMQLKDEIDKINKEVSEDLKFLKQWAGIANIETDLDKVQSKIKLAHQLEDSLQAESLHFTYDTSMVMKPVVIKRNEGGIQITDTAYYFFDKTVTQHKGIKGKKNGTYQYFDFKTTYQRLTAPK</sequence>
<keyword evidence="2" id="KW-0732">Signal</keyword>
<proteinExistence type="predicted"/>
<protein>
    <recommendedName>
        <fullName evidence="1">Type IV secretion system putative lipoprotein virB7</fullName>
    </recommendedName>
</protein>
<evidence type="ECO:0000256" key="1">
    <source>
        <dbReference type="ARBA" id="ARBA00017922"/>
    </source>
</evidence>
<dbReference type="Proteomes" id="UP000321612">
    <property type="component" value="Unassembled WGS sequence"/>
</dbReference>
<dbReference type="PROSITE" id="PS51257">
    <property type="entry name" value="PROKAR_LIPOPROTEIN"/>
    <property type="match status" value="1"/>
</dbReference>
<comment type="caution">
    <text evidence="3">The sequence shown here is derived from an EMBL/GenBank/DDBJ whole genome shotgun (WGS) entry which is preliminary data.</text>
</comment>
<evidence type="ECO:0000256" key="2">
    <source>
        <dbReference type="ARBA" id="ARBA00022729"/>
    </source>
</evidence>
<accession>A0A5C8GLV1</accession>
<name>A0A5C8GLV1_9BACT</name>
<dbReference type="EMBL" id="SDIK01000010">
    <property type="protein sequence ID" value="TXJ63178.1"/>
    <property type="molecule type" value="Genomic_DNA"/>
</dbReference>
<reference evidence="4" key="1">
    <citation type="submission" date="2019-05" db="EMBL/GenBank/DDBJ databases">
        <title>Prevotella brunnea sp. nov., isolated from a wound of a patient.</title>
        <authorList>
            <person name="Buhl M."/>
        </authorList>
    </citation>
    <scope>NUCLEOTIDE SEQUENCE [LARGE SCALE GENOMIC DNA]</scope>
    <source>
        <strain evidence="4">A2672</strain>
    </source>
</reference>
<dbReference type="AlphaFoldDB" id="A0A5C8GLV1"/>